<dbReference type="Pfam" id="PF00069">
    <property type="entry name" value="Pkinase"/>
    <property type="match status" value="1"/>
</dbReference>
<dbReference type="PATRIC" id="fig|1173020.3.peg.5239"/>
<dbReference type="InterPro" id="IPR008271">
    <property type="entry name" value="Ser/Thr_kinase_AS"/>
</dbReference>
<feature type="transmembrane region" description="Helical" evidence="9">
    <location>
        <begin position="420"/>
        <end position="438"/>
    </location>
</feature>
<name>K9UMT0_CHAP6</name>
<keyword evidence="4" id="KW-0547">Nucleotide-binding</keyword>
<dbReference type="InterPro" id="IPR011009">
    <property type="entry name" value="Kinase-like_dom_sf"/>
</dbReference>
<keyword evidence="6" id="KW-0067">ATP-binding</keyword>
<dbReference type="PANTHER" id="PTHR24363">
    <property type="entry name" value="SERINE/THREONINE PROTEIN KINASE"/>
    <property type="match status" value="1"/>
</dbReference>
<dbReference type="RefSeq" id="WP_015161603.1">
    <property type="nucleotide sequence ID" value="NC_019697.1"/>
</dbReference>
<keyword evidence="3" id="KW-0808">Transferase</keyword>
<protein>
    <recommendedName>
        <fullName evidence="1">non-specific serine/threonine protein kinase</fullName>
        <ecNumber evidence="1">2.7.11.1</ecNumber>
    </recommendedName>
</protein>
<evidence type="ECO:0000259" key="10">
    <source>
        <dbReference type="PROSITE" id="PS50011"/>
    </source>
</evidence>
<evidence type="ECO:0000256" key="7">
    <source>
        <dbReference type="ARBA" id="ARBA00047899"/>
    </source>
</evidence>
<evidence type="ECO:0000256" key="6">
    <source>
        <dbReference type="ARBA" id="ARBA00022840"/>
    </source>
</evidence>
<dbReference type="SUPFAM" id="SSF56112">
    <property type="entry name" value="Protein kinase-like (PK-like)"/>
    <property type="match status" value="1"/>
</dbReference>
<dbReference type="PROSITE" id="PS50011">
    <property type="entry name" value="PROTEIN_KINASE_DOM"/>
    <property type="match status" value="1"/>
</dbReference>
<keyword evidence="5 11" id="KW-0418">Kinase</keyword>
<feature type="transmembrane region" description="Helical" evidence="9">
    <location>
        <begin position="396"/>
        <end position="414"/>
    </location>
</feature>
<dbReference type="CDD" id="cd14014">
    <property type="entry name" value="STKc_PknB_like"/>
    <property type="match status" value="1"/>
</dbReference>
<dbReference type="InterPro" id="IPR000719">
    <property type="entry name" value="Prot_kinase_dom"/>
</dbReference>
<keyword evidence="9" id="KW-1133">Transmembrane helix</keyword>
<accession>K9UMT0</accession>
<evidence type="ECO:0000256" key="1">
    <source>
        <dbReference type="ARBA" id="ARBA00012513"/>
    </source>
</evidence>
<dbReference type="OrthoDB" id="502205at2"/>
<dbReference type="Gene3D" id="1.10.510.10">
    <property type="entry name" value="Transferase(Phosphotransferase) domain 1"/>
    <property type="match status" value="1"/>
</dbReference>
<evidence type="ECO:0000256" key="2">
    <source>
        <dbReference type="ARBA" id="ARBA00022527"/>
    </source>
</evidence>
<gene>
    <name evidence="11" type="ORF">Cha6605_4585</name>
</gene>
<feature type="domain" description="Protein kinase" evidence="10">
    <location>
        <begin position="12"/>
        <end position="330"/>
    </location>
</feature>
<organism evidence="11 12">
    <name type="scientific">Chamaesiphon minutus (strain ATCC 27169 / PCC 6605)</name>
    <dbReference type="NCBI Taxonomy" id="1173020"/>
    <lineage>
        <taxon>Bacteria</taxon>
        <taxon>Bacillati</taxon>
        <taxon>Cyanobacteriota</taxon>
        <taxon>Cyanophyceae</taxon>
        <taxon>Gomontiellales</taxon>
        <taxon>Chamaesiphonaceae</taxon>
        <taxon>Chamaesiphon</taxon>
    </lineage>
</organism>
<comment type="catalytic activity">
    <reaction evidence="8">
        <text>L-seryl-[protein] + ATP = O-phospho-L-seryl-[protein] + ADP + H(+)</text>
        <dbReference type="Rhea" id="RHEA:17989"/>
        <dbReference type="Rhea" id="RHEA-COMP:9863"/>
        <dbReference type="Rhea" id="RHEA-COMP:11604"/>
        <dbReference type="ChEBI" id="CHEBI:15378"/>
        <dbReference type="ChEBI" id="CHEBI:29999"/>
        <dbReference type="ChEBI" id="CHEBI:30616"/>
        <dbReference type="ChEBI" id="CHEBI:83421"/>
        <dbReference type="ChEBI" id="CHEBI:456216"/>
        <dbReference type="EC" id="2.7.11.1"/>
    </reaction>
</comment>
<dbReference type="GO" id="GO:0005524">
    <property type="term" value="F:ATP binding"/>
    <property type="evidence" value="ECO:0007669"/>
    <property type="project" value="UniProtKB-KW"/>
</dbReference>
<evidence type="ECO:0000256" key="5">
    <source>
        <dbReference type="ARBA" id="ARBA00022777"/>
    </source>
</evidence>
<evidence type="ECO:0000313" key="12">
    <source>
        <dbReference type="Proteomes" id="UP000010366"/>
    </source>
</evidence>
<reference evidence="11 12" key="1">
    <citation type="submission" date="2012-05" db="EMBL/GenBank/DDBJ databases">
        <title>Finished chromosome of genome of Chamaesiphon sp. PCC 6605.</title>
        <authorList>
            <consortium name="US DOE Joint Genome Institute"/>
            <person name="Gugger M."/>
            <person name="Coursin T."/>
            <person name="Rippka R."/>
            <person name="Tandeau De Marsac N."/>
            <person name="Huntemann M."/>
            <person name="Wei C.-L."/>
            <person name="Han J."/>
            <person name="Detter J.C."/>
            <person name="Han C."/>
            <person name="Tapia R."/>
            <person name="Chen A."/>
            <person name="Kyrpides N."/>
            <person name="Mavromatis K."/>
            <person name="Markowitz V."/>
            <person name="Szeto E."/>
            <person name="Ivanova N."/>
            <person name="Pagani I."/>
            <person name="Pati A."/>
            <person name="Goodwin L."/>
            <person name="Nordberg H.P."/>
            <person name="Cantor M.N."/>
            <person name="Hua S.X."/>
            <person name="Woyke T."/>
            <person name="Kerfeld C.A."/>
        </authorList>
    </citation>
    <scope>NUCLEOTIDE SEQUENCE [LARGE SCALE GENOMIC DNA]</scope>
    <source>
        <strain evidence="12">ATCC 27169 / PCC 6605</strain>
    </source>
</reference>
<dbReference type="KEGG" id="cmp:Cha6605_4585"/>
<evidence type="ECO:0000256" key="3">
    <source>
        <dbReference type="ARBA" id="ARBA00022679"/>
    </source>
</evidence>
<comment type="catalytic activity">
    <reaction evidence="7">
        <text>L-threonyl-[protein] + ATP = O-phospho-L-threonyl-[protein] + ADP + H(+)</text>
        <dbReference type="Rhea" id="RHEA:46608"/>
        <dbReference type="Rhea" id="RHEA-COMP:11060"/>
        <dbReference type="Rhea" id="RHEA-COMP:11605"/>
        <dbReference type="ChEBI" id="CHEBI:15378"/>
        <dbReference type="ChEBI" id="CHEBI:30013"/>
        <dbReference type="ChEBI" id="CHEBI:30616"/>
        <dbReference type="ChEBI" id="CHEBI:61977"/>
        <dbReference type="ChEBI" id="CHEBI:456216"/>
        <dbReference type="EC" id="2.7.11.1"/>
    </reaction>
</comment>
<dbReference type="Gene3D" id="3.30.200.20">
    <property type="entry name" value="Phosphorylase Kinase, domain 1"/>
    <property type="match status" value="1"/>
</dbReference>
<feature type="transmembrane region" description="Helical" evidence="9">
    <location>
        <begin position="525"/>
        <end position="548"/>
    </location>
</feature>
<feature type="transmembrane region" description="Helical" evidence="9">
    <location>
        <begin position="590"/>
        <end position="609"/>
    </location>
</feature>
<dbReference type="PANTHER" id="PTHR24363:SF0">
    <property type="entry name" value="SERINE_THREONINE KINASE LIKE DOMAIN CONTAINING 1"/>
    <property type="match status" value="1"/>
</dbReference>
<sequence>MSDFPDFSPQGYRVIRELGRNAAGGRVVYLCETSDEPTKQVVIKQFQFARGSGWSQFKEIEREMQVLKDLEHPGIPRYLGSIQTDDGYSIVQEFKDAQALSIPRSFDPDQIKQIAVAGLEILVYLQERLPVVIHRDIKPENVLVDADLNVYLIDFGFARIGGGEVAMSSVAAGTFGFMAPEQMYNKGLTAATDLYGLGAMLIALLTQTKSTRMDALIDEDGKITFQHLTPKLSIRFMEWLETMVAPRLSDRYPDAQAALTALKPIYVVRYPSVAFSQPSLQFAATRLGEKITQTLVVTNTTADTLLEGTWSIEPHPHDPPNATDRNHKWISFSSREVKGNEVQCDITVDTSKLIAQARGTRSIILRSNAVPETHSIPLEVTTALLPFQAKQLPSEAMILFFIFAIFCGSSLKVSGAWERAGNAIAVGFVMSGITMFLASGSQYHSSGTKIRTWTGAAFGGLSGFLVTGNLAGAIAGGSFGGFAGFIAGGINMAGSMEGVKIGLQPIFGAIVASVISFITGELATAGAGAGIIVGAVLGLQAGILGYLYDLDYAPLPEARKYRRGFIFIVLELIALLGINLSVWIGRPNLYVTIVSLVSAAGLAYLLFYLPSQRFKQIAAYRQREKHLIKL</sequence>
<keyword evidence="12" id="KW-1185">Reference proteome</keyword>
<dbReference type="PROSITE" id="PS00108">
    <property type="entry name" value="PROTEIN_KINASE_ST"/>
    <property type="match status" value="1"/>
</dbReference>
<keyword evidence="2" id="KW-0723">Serine/threonine-protein kinase</keyword>
<feature type="transmembrane region" description="Helical" evidence="9">
    <location>
        <begin position="501"/>
        <end position="519"/>
    </location>
</feature>
<evidence type="ECO:0000256" key="4">
    <source>
        <dbReference type="ARBA" id="ARBA00022741"/>
    </source>
</evidence>
<feature type="transmembrane region" description="Helical" evidence="9">
    <location>
        <begin position="564"/>
        <end position="584"/>
    </location>
</feature>
<dbReference type="EMBL" id="CP003600">
    <property type="protein sequence ID" value="AFY95504.1"/>
    <property type="molecule type" value="Genomic_DNA"/>
</dbReference>
<feature type="transmembrane region" description="Helical" evidence="9">
    <location>
        <begin position="473"/>
        <end position="494"/>
    </location>
</feature>
<evidence type="ECO:0000256" key="9">
    <source>
        <dbReference type="SAM" id="Phobius"/>
    </source>
</evidence>
<dbReference type="Proteomes" id="UP000010366">
    <property type="component" value="Chromosome"/>
</dbReference>
<dbReference type="STRING" id="1173020.Cha6605_4585"/>
<dbReference type="AlphaFoldDB" id="K9UMT0"/>
<dbReference type="eggNOG" id="COG0515">
    <property type="taxonomic scope" value="Bacteria"/>
</dbReference>
<keyword evidence="9" id="KW-0472">Membrane</keyword>
<evidence type="ECO:0000256" key="8">
    <source>
        <dbReference type="ARBA" id="ARBA00048679"/>
    </source>
</evidence>
<dbReference type="SMART" id="SM00220">
    <property type="entry name" value="S_TKc"/>
    <property type="match status" value="1"/>
</dbReference>
<evidence type="ECO:0000313" key="11">
    <source>
        <dbReference type="EMBL" id="AFY95504.1"/>
    </source>
</evidence>
<dbReference type="EC" id="2.7.11.1" evidence="1"/>
<proteinExistence type="predicted"/>
<dbReference type="GO" id="GO:0004674">
    <property type="term" value="F:protein serine/threonine kinase activity"/>
    <property type="evidence" value="ECO:0007669"/>
    <property type="project" value="UniProtKB-KW"/>
</dbReference>
<dbReference type="HOGENOM" id="CLU_025432_0_0_3"/>
<keyword evidence="9" id="KW-0812">Transmembrane</keyword>